<dbReference type="PANTHER" id="PTHR12526:SF635">
    <property type="entry name" value="GLYCOSYL TRANSFERASE GROUP 1"/>
    <property type="match status" value="1"/>
</dbReference>
<keyword evidence="6" id="KW-1185">Reference proteome</keyword>
<keyword evidence="1" id="KW-0328">Glycosyltransferase</keyword>
<organism evidence="5 6">
    <name type="scientific">Mycolicibacterium vulneris</name>
    <dbReference type="NCBI Taxonomy" id="547163"/>
    <lineage>
        <taxon>Bacteria</taxon>
        <taxon>Bacillati</taxon>
        <taxon>Actinomycetota</taxon>
        <taxon>Actinomycetes</taxon>
        <taxon>Mycobacteriales</taxon>
        <taxon>Mycobacteriaceae</taxon>
        <taxon>Mycolicibacterium</taxon>
    </lineage>
</organism>
<dbReference type="SUPFAM" id="SSF53756">
    <property type="entry name" value="UDP-Glycosyltransferase/glycogen phosphorylase"/>
    <property type="match status" value="1"/>
</dbReference>
<dbReference type="Gene3D" id="3.40.50.2000">
    <property type="entry name" value="Glycogen Phosphorylase B"/>
    <property type="match status" value="2"/>
</dbReference>
<dbReference type="Pfam" id="PF13579">
    <property type="entry name" value="Glyco_trans_4_4"/>
    <property type="match status" value="1"/>
</dbReference>
<dbReference type="InterPro" id="IPR028098">
    <property type="entry name" value="Glyco_trans_4-like_N"/>
</dbReference>
<evidence type="ECO:0000256" key="1">
    <source>
        <dbReference type="ARBA" id="ARBA00022676"/>
    </source>
</evidence>
<comment type="caution">
    <text evidence="5">The sequence shown here is derived from an EMBL/GenBank/DDBJ whole genome shotgun (WGS) entry which is preliminary data.</text>
</comment>
<accession>A0A1X2KTX4</accession>
<dbReference type="GO" id="GO:0016757">
    <property type="term" value="F:glycosyltransferase activity"/>
    <property type="evidence" value="ECO:0007669"/>
    <property type="project" value="UniProtKB-KW"/>
</dbReference>
<evidence type="ECO:0000313" key="5">
    <source>
        <dbReference type="EMBL" id="OSC25208.1"/>
    </source>
</evidence>
<gene>
    <name evidence="5" type="ORF">B8W69_19670</name>
</gene>
<feature type="domain" description="Glycosyltransferase subfamily 4-like N-terminal" evidence="4">
    <location>
        <begin position="17"/>
        <end position="176"/>
    </location>
</feature>
<name>A0A1X2KTX4_9MYCO</name>
<dbReference type="OrthoDB" id="9810929at2"/>
<dbReference type="PANTHER" id="PTHR12526">
    <property type="entry name" value="GLYCOSYLTRANSFERASE"/>
    <property type="match status" value="1"/>
</dbReference>
<dbReference type="Proteomes" id="UP000242320">
    <property type="component" value="Unassembled WGS sequence"/>
</dbReference>
<dbReference type="RefSeq" id="WP_085291510.1">
    <property type="nucleotide sequence ID" value="NZ_NCXM01000021.1"/>
</dbReference>
<keyword evidence="2 5" id="KW-0808">Transferase</keyword>
<evidence type="ECO:0000256" key="2">
    <source>
        <dbReference type="ARBA" id="ARBA00022679"/>
    </source>
</evidence>
<proteinExistence type="predicted"/>
<evidence type="ECO:0000259" key="4">
    <source>
        <dbReference type="Pfam" id="PF13579"/>
    </source>
</evidence>
<feature type="domain" description="Glycosyl transferase family 1" evidence="3">
    <location>
        <begin position="201"/>
        <end position="354"/>
    </location>
</feature>
<sequence>MRIAIVSGDDVVGEDPEQVCAALAAHGHDATVCLRRAGRRSVQAADDGYYHCLSVPVGPRKAESPVDVLPYAGDWAAKLERAWSRGQPDVVHAYGWLGGLSAQLAARRQRIPVVQTFLGLAATSRGQAEAERASERERIEPLLARSASWVTGESSADVEVLARLRRRRTRVSILTCGVDAERYCPTGPAASRNGLRRVLCATPNALWRSGVDIAIRALPKVRGAELVIAESDATNADHNEARARLQHLAAQLGVADRVSFAGTVADDDMPKLMRSADVVVCTPRQPPRSTTVLQAMASGVVVVAATVGVLADVVLDDITGLLLAPENPPGLAAALRKLLGQSFQCQSMGAAGRSRAVSRFAWERIALDVLNIYESTGLPYRASISYGGAVMPAAEGLLQGRP</sequence>
<reference evidence="5 6" key="1">
    <citation type="submission" date="2017-04" db="EMBL/GenBank/DDBJ databases">
        <title>The new phylogeny of genus Mycobacterium.</title>
        <authorList>
            <person name="Tortoli E."/>
            <person name="Trovato A."/>
            <person name="Cirillo D.M."/>
        </authorList>
    </citation>
    <scope>NUCLEOTIDE SEQUENCE [LARGE SCALE GENOMIC DNA]</scope>
    <source>
        <strain evidence="5 6">DSM 45247</strain>
    </source>
</reference>
<evidence type="ECO:0000313" key="6">
    <source>
        <dbReference type="Proteomes" id="UP000242320"/>
    </source>
</evidence>
<dbReference type="EMBL" id="NCXM01000021">
    <property type="protein sequence ID" value="OSC25208.1"/>
    <property type="molecule type" value="Genomic_DNA"/>
</dbReference>
<dbReference type="Pfam" id="PF00534">
    <property type="entry name" value="Glycos_transf_1"/>
    <property type="match status" value="1"/>
</dbReference>
<dbReference type="InterPro" id="IPR001296">
    <property type="entry name" value="Glyco_trans_1"/>
</dbReference>
<evidence type="ECO:0000259" key="3">
    <source>
        <dbReference type="Pfam" id="PF00534"/>
    </source>
</evidence>
<protein>
    <submittedName>
        <fullName evidence="5">Glycosyl transferase family 1</fullName>
    </submittedName>
</protein>
<dbReference type="AlphaFoldDB" id="A0A1X2KTX4"/>